<evidence type="ECO:0000259" key="3">
    <source>
        <dbReference type="Pfam" id="PF13828"/>
    </source>
</evidence>
<dbReference type="Proteomes" id="UP001257739">
    <property type="component" value="Unassembled WGS sequence"/>
</dbReference>
<feature type="region of interest" description="Disordered" evidence="1">
    <location>
        <begin position="1"/>
        <end position="30"/>
    </location>
</feature>
<evidence type="ECO:0000256" key="1">
    <source>
        <dbReference type="SAM" id="MobiDB-lite"/>
    </source>
</evidence>
<evidence type="ECO:0000313" key="4">
    <source>
        <dbReference type="EMBL" id="MDR7087117.1"/>
    </source>
</evidence>
<gene>
    <name evidence="4" type="ORF">J2X11_001956</name>
</gene>
<accession>A0ABU1UPL1</accession>
<dbReference type="EMBL" id="JAVDWH010000001">
    <property type="protein sequence ID" value="MDR7087117.1"/>
    <property type="molecule type" value="Genomic_DNA"/>
</dbReference>
<feature type="transmembrane region" description="Helical" evidence="2">
    <location>
        <begin position="44"/>
        <end position="72"/>
    </location>
</feature>
<feature type="domain" description="DUF4190" evidence="3">
    <location>
        <begin position="40"/>
        <end position="105"/>
    </location>
</feature>
<reference evidence="4 5" key="1">
    <citation type="submission" date="2023-07" db="EMBL/GenBank/DDBJ databases">
        <title>Sorghum-associated microbial communities from plants grown in Nebraska, USA.</title>
        <authorList>
            <person name="Schachtman D."/>
        </authorList>
    </citation>
    <scope>NUCLEOTIDE SEQUENCE [LARGE SCALE GENOMIC DNA]</scope>
    <source>
        <strain evidence="4 5">BE248</strain>
    </source>
</reference>
<sequence>MTTSDDQPTPGELPDYGSVPPRTPGTPSASDAVFMQNKKASWSLVLGIVGLLGLCCTIGGFLGIPAIVLGIIGRSEIQASNGIQTGSGMATAGIVTGAIAALAAIAMIIVFAIDGSITGNITVG</sequence>
<organism evidence="4 5">
    <name type="scientific">Aeromicrobium panaciterrae</name>
    <dbReference type="NCBI Taxonomy" id="363861"/>
    <lineage>
        <taxon>Bacteria</taxon>
        <taxon>Bacillati</taxon>
        <taxon>Actinomycetota</taxon>
        <taxon>Actinomycetes</taxon>
        <taxon>Propionibacteriales</taxon>
        <taxon>Nocardioidaceae</taxon>
        <taxon>Aeromicrobium</taxon>
    </lineage>
</organism>
<evidence type="ECO:0000256" key="2">
    <source>
        <dbReference type="SAM" id="Phobius"/>
    </source>
</evidence>
<protein>
    <recommendedName>
        <fullName evidence="3">DUF4190 domain-containing protein</fullName>
    </recommendedName>
</protein>
<dbReference type="RefSeq" id="WP_309970202.1">
    <property type="nucleotide sequence ID" value="NZ_JAVDWH010000001.1"/>
</dbReference>
<keyword evidence="5" id="KW-1185">Reference proteome</keyword>
<proteinExistence type="predicted"/>
<dbReference type="Pfam" id="PF13828">
    <property type="entry name" value="DUF4190"/>
    <property type="match status" value="1"/>
</dbReference>
<keyword evidence="2" id="KW-0812">Transmembrane</keyword>
<keyword evidence="2" id="KW-0472">Membrane</keyword>
<dbReference type="InterPro" id="IPR025241">
    <property type="entry name" value="DUF4190"/>
</dbReference>
<keyword evidence="2" id="KW-1133">Transmembrane helix</keyword>
<evidence type="ECO:0000313" key="5">
    <source>
        <dbReference type="Proteomes" id="UP001257739"/>
    </source>
</evidence>
<comment type="caution">
    <text evidence="4">The sequence shown here is derived from an EMBL/GenBank/DDBJ whole genome shotgun (WGS) entry which is preliminary data.</text>
</comment>
<feature type="transmembrane region" description="Helical" evidence="2">
    <location>
        <begin position="92"/>
        <end position="113"/>
    </location>
</feature>
<name>A0ABU1UPL1_9ACTN</name>